<reference evidence="11" key="2">
    <citation type="journal article" date="2019" name="Genome Biol. Evol.">
        <title>Day and night: Metabolic profiles and evolutionary relationships of six axenic non-marine cyanobacteria.</title>
        <authorList>
            <person name="Will S.E."/>
            <person name="Henke P."/>
            <person name="Boedeker C."/>
            <person name="Huang S."/>
            <person name="Brinkmann H."/>
            <person name="Rohde M."/>
            <person name="Jarek M."/>
            <person name="Friedl T."/>
            <person name="Seufert S."/>
            <person name="Schumacher M."/>
            <person name="Overmann J."/>
            <person name="Neumann-Schaal M."/>
            <person name="Petersen J."/>
        </authorList>
    </citation>
    <scope>NUCLEOTIDE SEQUENCE [LARGE SCALE GENOMIC DNA]</scope>
    <source>
        <strain evidence="11">PCC 7102</strain>
    </source>
</reference>
<dbReference type="HAMAP" id="MF_01642">
    <property type="entry name" value="DapL_aminotrans_1"/>
    <property type="match status" value="1"/>
</dbReference>
<dbReference type="GO" id="GO:0010285">
    <property type="term" value="F:L,L-diaminopimelate aminotransferase activity"/>
    <property type="evidence" value="ECO:0007669"/>
    <property type="project" value="UniProtKB-UniRule"/>
</dbReference>
<feature type="binding site" evidence="9">
    <location>
        <position position="257"/>
    </location>
    <ligand>
        <name>pyridoxal 5'-phosphate</name>
        <dbReference type="ChEBI" id="CHEBI:597326"/>
    </ligand>
</feature>
<comment type="catalytic activity">
    <reaction evidence="8 9">
        <text>(2S,6S)-2,6-diaminopimelate + 2-oxoglutarate = (S)-2,3,4,5-tetrahydrodipicolinate + L-glutamate + H2O + H(+)</text>
        <dbReference type="Rhea" id="RHEA:23988"/>
        <dbReference type="ChEBI" id="CHEBI:15377"/>
        <dbReference type="ChEBI" id="CHEBI:15378"/>
        <dbReference type="ChEBI" id="CHEBI:16810"/>
        <dbReference type="ChEBI" id="CHEBI:16845"/>
        <dbReference type="ChEBI" id="CHEBI:29985"/>
        <dbReference type="ChEBI" id="CHEBI:57609"/>
        <dbReference type="EC" id="2.6.1.83"/>
    </reaction>
</comment>
<dbReference type="RefSeq" id="WP_127084606.1">
    <property type="nucleotide sequence ID" value="NZ_RSCL01000018.1"/>
</dbReference>
<dbReference type="NCBIfam" id="TIGR03542">
    <property type="entry name" value="DAPAT_plant"/>
    <property type="match status" value="1"/>
</dbReference>
<sequence length="412" mass="45269">MATINDNYLKLKAGYLFPEIARRVNAFAETNANAKVIRLGIGDVTEPLPEACRTAMIKAVEDMGNRDDFKGYGPEQGYAWLREKIAKHDFQSRGCDVDASEIFISDGSKCDCGNILDIFGNNNTIAVTDPVYPVYVDTNVMAGHTGDVNEKGEYGGLVYLPISADNNFTAEIPSQKVDLIYLCFPNNPTGATASKEHLKAWVDYARSNGSIIFFDAAYEAFISDPDIPHSIYEIEGARDCAIEFRSFSKNAGFTGTRCALTVVPKTLTGSSADGSSVEIWKLWNRRQSTKFNGVSYIVQRGAEAVYSEEGKAQTKALIDFYMENAKIIREKLTEAGISVYGGVNAPYVWVKTPNSLSSWDFFDKLLHTCNVVGTPGSGFGAAGEGYFRISAFNSRANVEEAMKRITEKFPIT</sequence>
<comment type="subunit">
    <text evidence="9">Homodimer.</text>
</comment>
<dbReference type="GO" id="GO:0030170">
    <property type="term" value="F:pyridoxal phosphate binding"/>
    <property type="evidence" value="ECO:0007669"/>
    <property type="project" value="UniProtKB-UniRule"/>
</dbReference>
<dbReference type="UniPathway" id="UPA00034">
    <property type="reaction ID" value="UER00466"/>
</dbReference>
<evidence type="ECO:0000259" key="10">
    <source>
        <dbReference type="Pfam" id="PF00155"/>
    </source>
</evidence>
<feature type="binding site" evidence="9">
    <location>
        <position position="42"/>
    </location>
    <ligand>
        <name>substrate</name>
    </ligand>
</feature>
<keyword evidence="7 9" id="KW-0663">Pyridoxal phosphate</keyword>
<feature type="binding site" evidence="9">
    <location>
        <position position="132"/>
    </location>
    <ligand>
        <name>substrate</name>
    </ligand>
</feature>
<evidence type="ECO:0000256" key="1">
    <source>
        <dbReference type="ARBA" id="ARBA00001933"/>
    </source>
</evidence>
<feature type="binding site" evidence="9">
    <location>
        <position position="292"/>
    </location>
    <ligand>
        <name>pyridoxal 5'-phosphate</name>
        <dbReference type="ChEBI" id="CHEBI:597326"/>
    </ligand>
</feature>
<evidence type="ECO:0000313" key="12">
    <source>
        <dbReference type="Proteomes" id="UP000271624"/>
    </source>
</evidence>
<evidence type="ECO:0000256" key="4">
    <source>
        <dbReference type="ARBA" id="ARBA00018052"/>
    </source>
</evidence>
<comment type="caution">
    <text evidence="11">The sequence shown here is derived from an EMBL/GenBank/DDBJ whole genome shotgun (WGS) entry which is preliminary data.</text>
</comment>
<feature type="binding site" evidence="9">
    <location>
        <position position="15"/>
    </location>
    <ligand>
        <name>substrate</name>
    </ligand>
</feature>
<dbReference type="InterPro" id="IPR015424">
    <property type="entry name" value="PyrdxlP-dep_Trfase"/>
</dbReference>
<comment type="cofactor">
    <cofactor evidence="1 9">
        <name>pyridoxal 5'-phosphate</name>
        <dbReference type="ChEBI" id="CHEBI:597326"/>
    </cofactor>
</comment>
<dbReference type="OrthoDB" id="9802328at2"/>
<feature type="binding site" evidence="9">
    <location>
        <position position="388"/>
    </location>
    <ligand>
        <name>substrate</name>
    </ligand>
</feature>
<keyword evidence="5 9" id="KW-0032">Aminotransferase</keyword>
<feature type="binding site" evidence="9">
    <location>
        <position position="132"/>
    </location>
    <ligand>
        <name>pyridoxal 5'-phosphate</name>
        <dbReference type="ChEBI" id="CHEBI:597326"/>
    </ligand>
</feature>
<accession>A0A3S1CFL2</accession>
<dbReference type="InterPro" id="IPR015421">
    <property type="entry name" value="PyrdxlP-dep_Trfase_major"/>
</dbReference>
<dbReference type="CDD" id="cd00609">
    <property type="entry name" value="AAT_like"/>
    <property type="match status" value="1"/>
</dbReference>
<keyword evidence="6 9" id="KW-0808">Transferase</keyword>
<feature type="binding site" evidence="9">
    <location>
        <position position="292"/>
    </location>
    <ligand>
        <name>substrate</name>
    </ligand>
</feature>
<dbReference type="Gene3D" id="3.90.1150.10">
    <property type="entry name" value="Aspartate Aminotransferase, domain 1"/>
    <property type="match status" value="1"/>
</dbReference>
<comment type="similarity">
    <text evidence="9">Belongs to the class-I pyridoxal-phosphate-dependent aminotransferase family. LL-diaminopimelate aminotransferase subfamily.</text>
</comment>
<feature type="binding site" evidence="9">
    <location>
        <position position="187"/>
    </location>
    <ligand>
        <name>pyridoxal 5'-phosphate</name>
        <dbReference type="ChEBI" id="CHEBI:597326"/>
    </ligand>
</feature>
<dbReference type="EMBL" id="RSCL01000018">
    <property type="protein sequence ID" value="RUT01792.1"/>
    <property type="molecule type" value="Genomic_DNA"/>
</dbReference>
<feature type="modified residue" description="N6-(pyridoxal phosphate)lysine" evidence="9">
    <location>
        <position position="249"/>
    </location>
</feature>
<feature type="binding site" evidence="9">
    <location>
        <position position="72"/>
    </location>
    <ligand>
        <name>pyridoxal 5'-phosphate</name>
        <dbReference type="ChEBI" id="CHEBI:597326"/>
    </ligand>
</feature>
<reference evidence="11" key="1">
    <citation type="submission" date="2018-12" db="EMBL/GenBank/DDBJ databases">
        <authorList>
            <person name="Will S."/>
            <person name="Neumann-Schaal M."/>
            <person name="Henke P."/>
        </authorList>
    </citation>
    <scope>NUCLEOTIDE SEQUENCE</scope>
    <source>
        <strain evidence="11">PCC 7102</strain>
    </source>
</reference>
<dbReference type="Gene3D" id="3.40.640.10">
    <property type="entry name" value="Type I PLP-dependent aspartate aminotransferase-like (Major domain)"/>
    <property type="match status" value="1"/>
</dbReference>
<organism evidence="11 12">
    <name type="scientific">Dulcicalothrix desertica PCC 7102</name>
    <dbReference type="NCBI Taxonomy" id="232991"/>
    <lineage>
        <taxon>Bacteria</taxon>
        <taxon>Bacillati</taxon>
        <taxon>Cyanobacteriota</taxon>
        <taxon>Cyanophyceae</taxon>
        <taxon>Nostocales</taxon>
        <taxon>Calotrichaceae</taxon>
        <taxon>Dulcicalothrix</taxon>
    </lineage>
</organism>
<feature type="binding site" evidence="9">
    <location>
        <begin position="246"/>
        <end position="248"/>
    </location>
    <ligand>
        <name>pyridoxal 5'-phosphate</name>
        <dbReference type="ChEBI" id="CHEBI:597326"/>
    </ligand>
</feature>
<dbReference type="FunFam" id="3.40.640.10:FF:000099">
    <property type="entry name" value="LL-diaminopimelate aminotransferase, chloroplastic"/>
    <property type="match status" value="1"/>
</dbReference>
<evidence type="ECO:0000256" key="8">
    <source>
        <dbReference type="ARBA" id="ARBA00051934"/>
    </source>
</evidence>
<comment type="pathway">
    <text evidence="2 9">Amino-acid biosynthesis; L-lysine biosynthesis via DAP pathway; LL-2,6-diaminopimelate from (S)-tetrahydrodipicolinate (aminotransferase route): step 1/1.</text>
</comment>
<feature type="binding site" evidence="9">
    <location>
        <position position="218"/>
    </location>
    <ligand>
        <name>pyridoxal 5'-phosphate</name>
        <dbReference type="ChEBI" id="CHEBI:597326"/>
    </ligand>
</feature>
<dbReference type="InterPro" id="IPR019942">
    <property type="entry name" value="DapL/ALD1"/>
</dbReference>
<dbReference type="Proteomes" id="UP000271624">
    <property type="component" value="Unassembled WGS sequence"/>
</dbReference>
<name>A0A3S1CFL2_9CYAN</name>
<evidence type="ECO:0000256" key="9">
    <source>
        <dbReference type="HAMAP-Rule" id="MF_01642"/>
    </source>
</evidence>
<dbReference type="EC" id="2.6.1.83" evidence="3 9"/>
<dbReference type="GO" id="GO:0033362">
    <property type="term" value="P:lysine biosynthetic process via diaminopimelate, diaminopimelate-aminotransferase pathway"/>
    <property type="evidence" value="ECO:0007669"/>
    <property type="project" value="UniProtKB-UniRule"/>
</dbReference>
<feature type="binding site" evidence="9">
    <location>
        <position position="109"/>
    </location>
    <ligand>
        <name>substrate</name>
    </ligand>
</feature>
<proteinExistence type="inferred from homology"/>
<dbReference type="InterPro" id="IPR004839">
    <property type="entry name" value="Aminotransferase_I/II_large"/>
</dbReference>
<evidence type="ECO:0000256" key="3">
    <source>
        <dbReference type="ARBA" id="ARBA00013138"/>
    </source>
</evidence>
<gene>
    <name evidence="9 11" type="primary">dapL</name>
    <name evidence="11" type="ORF">DSM106972_064150</name>
</gene>
<comment type="function">
    <text evidence="9">Involved in the synthesis of meso-diaminopimelate (m-DAP or DL-DAP), required for both lysine and peptidoglycan biosynthesis. Catalyzes the direct conversion of tetrahydrodipicolinate to LL-diaminopimelate.</text>
</comment>
<dbReference type="InterPro" id="IPR015422">
    <property type="entry name" value="PyrdxlP-dep_Trfase_small"/>
</dbReference>
<evidence type="ECO:0000256" key="2">
    <source>
        <dbReference type="ARBA" id="ARBA00004982"/>
    </source>
</evidence>
<evidence type="ECO:0000256" key="7">
    <source>
        <dbReference type="ARBA" id="ARBA00022898"/>
    </source>
</evidence>
<keyword evidence="12" id="KW-1185">Reference proteome</keyword>
<feature type="binding site" evidence="9">
    <location>
        <begin position="108"/>
        <end position="109"/>
    </location>
    <ligand>
        <name>pyridoxal 5'-phosphate</name>
        <dbReference type="ChEBI" id="CHEBI:597326"/>
    </ligand>
</feature>
<feature type="binding site" evidence="9">
    <location>
        <position position="187"/>
    </location>
    <ligand>
        <name>substrate</name>
    </ligand>
</feature>
<evidence type="ECO:0000313" key="11">
    <source>
        <dbReference type="EMBL" id="RUT01792.1"/>
    </source>
</evidence>
<protein>
    <recommendedName>
        <fullName evidence="4 9">LL-diaminopimelate aminotransferase</fullName>
        <shortName evidence="9">DAP-AT</shortName>
        <shortName evidence="9">DAP-aminotransferase</shortName>
        <shortName evidence="9">LL-DAP-aminotransferase</shortName>
        <ecNumber evidence="3 9">2.6.1.83</ecNumber>
    </recommendedName>
</protein>
<dbReference type="SUPFAM" id="SSF53383">
    <property type="entry name" value="PLP-dependent transferases"/>
    <property type="match status" value="1"/>
</dbReference>
<dbReference type="AlphaFoldDB" id="A0A3S1CFL2"/>
<dbReference type="PANTHER" id="PTHR43144">
    <property type="entry name" value="AMINOTRANSFERASE"/>
    <property type="match status" value="1"/>
</dbReference>
<evidence type="ECO:0000256" key="6">
    <source>
        <dbReference type="ARBA" id="ARBA00022679"/>
    </source>
</evidence>
<feature type="domain" description="Aminotransferase class I/classII large" evidence="10">
    <location>
        <begin position="35"/>
        <end position="405"/>
    </location>
</feature>
<evidence type="ECO:0000256" key="5">
    <source>
        <dbReference type="ARBA" id="ARBA00022576"/>
    </source>
</evidence>
<dbReference type="Pfam" id="PF00155">
    <property type="entry name" value="Aminotran_1_2"/>
    <property type="match status" value="1"/>
</dbReference>